<feature type="region of interest" description="Disordered" evidence="1">
    <location>
        <begin position="760"/>
        <end position="804"/>
    </location>
</feature>
<sequence>MESDLSLLEITSEDDSLLLQIPNDDASTLNNNNNNNNYFYCSPLQIAGSKRPVARPPRFPPIAEGKVAVEDGEKPMCSLQTDIISKENINANKSEMPKLCMESQQMKRRKKGGGYNLRKSLAWDRAFFTEQGVLNPLELSMISGSFSKAGGEIFSDIPEEGRELLSSELEGTPDSPDLQAIEENLFKESLTSSLNKDRKSSCCVLPKHGSPSADKPAPDSVAKKMVLSSNDANKSGSKRSGCPRPVAPSSLKRPAIVNTNKSATKASKVSKIPIPKPGLGALSRTTKGAALGSSDSKRNQIAQPVNVQRKNGSKDSDKIRSAQSKPKAGLANKSITAGTSVRQSRRNVVNLASEKHLSTNLPHPPVTETNNGFGVIPDPLPHTSHTANIHNCGGAKTTVSFFQNACYTGGNMQHAQSQITKPSGLRMPSPSLGFFGQPKAASMSPGQRSSQPQNLFKSNIPNLRKPVAINHIRDPRPPAHPGKFPNVINNVTPNGNMKVLGSSLGCSVPATLHLASQNRQDEKITFINKVNNEQKMVMEVPFDDCKRDEVMKNQQQLHAILDDADQQVLEHAEPYKTEMVSRKDYIKLLSIDKKFLLQGETSGQSEKSDDNKVTDVCMRKPDLSMTELEKHHSMSCRSIPVQDNGASGTNDLIAPQVVDDKLYNLAIKNNDAFSGSRSGDASCYSTQSTLKANDDWLSSALNGKEQSGNQAKLTKHFTCKDDKNSSQRLWANNCDFLVDSESPKEFQTFNCMADVSPKVQDSSETELELAKDDASKDGKMSRKSLGDARVESLDGDVSNENLSTSTPDNKLLMVDEVHTRFGEQLDIPQSLESVVMEASGSCESKSRNILCLRSPAIQDCSHEVAKMVECQRLLDSPSVSLDSKDRKPVVEYCSSSVDTQFRHDLQLCGQVTSLELDIIGENHTTGNGCPKSGDFSGTEFENPHLSSHLSHAVQVKDGSGLDDVVQQEDVEEKNCNLSTKIPHAISDFQPGDDIGGIHQNTSVLYIDLMSGKHDVKQKSGEQEKLILPCPCEADTISYRENHNPDTYHSLLLEESQSFEGSMKFNCRTVADNLKVQASSGSGLENPNDPSQHRYADQAIEEVDGPNDMFKESNIVQSPDGSILVYSWNSNVSLSAARNQHLVVVDDVNKQFSRPRSQNSLSVAEQVSQNNYFGLCLKDDLATPKELKKEIVFESGLDQSEVYGSYSKSSNLLSQVTSLQDDGLGADHRAACLHVVDALTGYLQDDGLNTDHNAECTHVDDALTGSVAFDPLVEKLDDCSDTNLRNESGLRVQASSLEFDSSRKTSTDQISGAVDTGSSNAFYSLRHESGLSVVIDQGSNNGNVWKSGSLLGEVETNLAHASEMQQELDQDMYPSGSRDATIQLMKPENDMRQEAHVVVKPPTHVVPFSDEWLAAIEAAGEEILTRKSGAVQNSPPDKSQPEPGPWSPGNEMLLQCPPKLVVEIATRRTWALWSWAGLGGGGLGLF</sequence>
<dbReference type="EMBL" id="CM031821">
    <property type="protein sequence ID" value="KAG6631661.1"/>
    <property type="molecule type" value="Genomic_DNA"/>
</dbReference>
<keyword evidence="3" id="KW-1185">Reference proteome</keyword>
<dbReference type="Proteomes" id="UP000811609">
    <property type="component" value="Chromosome 13"/>
</dbReference>
<feature type="compositionally biased region" description="Polar residues" evidence="1">
    <location>
        <begin position="257"/>
        <end position="267"/>
    </location>
</feature>
<feature type="compositionally biased region" description="Polar residues" evidence="1">
    <location>
        <begin position="299"/>
        <end position="310"/>
    </location>
</feature>
<evidence type="ECO:0000313" key="3">
    <source>
        <dbReference type="Proteomes" id="UP000811609"/>
    </source>
</evidence>
<gene>
    <name evidence="2" type="ORF">CIPAW_13G105600</name>
</gene>
<dbReference type="PANTHER" id="PTHR33737:SF19">
    <property type="entry name" value="BNAA10G12980D PROTEIN"/>
    <property type="match status" value="1"/>
</dbReference>
<proteinExistence type="predicted"/>
<organism evidence="2 3">
    <name type="scientific">Carya illinoinensis</name>
    <name type="common">Pecan</name>
    <dbReference type="NCBI Taxonomy" id="32201"/>
    <lineage>
        <taxon>Eukaryota</taxon>
        <taxon>Viridiplantae</taxon>
        <taxon>Streptophyta</taxon>
        <taxon>Embryophyta</taxon>
        <taxon>Tracheophyta</taxon>
        <taxon>Spermatophyta</taxon>
        <taxon>Magnoliopsida</taxon>
        <taxon>eudicotyledons</taxon>
        <taxon>Gunneridae</taxon>
        <taxon>Pentapetalae</taxon>
        <taxon>rosids</taxon>
        <taxon>fabids</taxon>
        <taxon>Fagales</taxon>
        <taxon>Juglandaceae</taxon>
        <taxon>Carya</taxon>
    </lineage>
</organism>
<accession>A0A8T1NPN4</accession>
<dbReference type="EMBL" id="CM031821">
    <property type="protein sequence ID" value="KAG6631662.1"/>
    <property type="molecule type" value="Genomic_DNA"/>
</dbReference>
<name>A0A8T1NPN4_CARIL</name>
<protein>
    <submittedName>
        <fullName evidence="2">Uncharacterized protein</fullName>
    </submittedName>
</protein>
<comment type="caution">
    <text evidence="2">The sequence shown here is derived from an EMBL/GenBank/DDBJ whole genome shotgun (WGS) entry which is preliminary data.</text>
</comment>
<dbReference type="GO" id="GO:0008017">
    <property type="term" value="F:microtubule binding"/>
    <property type="evidence" value="ECO:0007669"/>
    <property type="project" value="InterPro"/>
</dbReference>
<feature type="compositionally biased region" description="Basic and acidic residues" evidence="1">
    <location>
        <begin position="768"/>
        <end position="792"/>
    </location>
</feature>
<dbReference type="PANTHER" id="PTHR33737">
    <property type="entry name" value="OS05G0121800 PROTEIN"/>
    <property type="match status" value="1"/>
</dbReference>
<feature type="region of interest" description="Disordered" evidence="1">
    <location>
        <begin position="197"/>
        <end position="341"/>
    </location>
</feature>
<feature type="region of interest" description="Disordered" evidence="1">
    <location>
        <begin position="1426"/>
        <end position="1451"/>
    </location>
</feature>
<evidence type="ECO:0000256" key="1">
    <source>
        <dbReference type="SAM" id="MobiDB-lite"/>
    </source>
</evidence>
<reference evidence="2" key="1">
    <citation type="submission" date="2020-12" db="EMBL/GenBank/DDBJ databases">
        <title>WGS assembly of Carya illinoinensis cv. Pawnee.</title>
        <authorList>
            <person name="Platts A."/>
            <person name="Shu S."/>
            <person name="Wright S."/>
            <person name="Barry K."/>
            <person name="Edger P."/>
            <person name="Pires J.C."/>
            <person name="Schmutz J."/>
        </authorList>
    </citation>
    <scope>NUCLEOTIDE SEQUENCE</scope>
    <source>
        <tissue evidence="2">Leaf</tissue>
    </source>
</reference>
<dbReference type="InterPro" id="IPR045882">
    <property type="entry name" value="GPT1/2"/>
</dbReference>
<evidence type="ECO:0000313" key="2">
    <source>
        <dbReference type="EMBL" id="KAG6631661.1"/>
    </source>
</evidence>